<organism evidence="3 4">
    <name type="scientific">Roridomyces roridus</name>
    <dbReference type="NCBI Taxonomy" id="1738132"/>
    <lineage>
        <taxon>Eukaryota</taxon>
        <taxon>Fungi</taxon>
        <taxon>Dikarya</taxon>
        <taxon>Basidiomycota</taxon>
        <taxon>Agaricomycotina</taxon>
        <taxon>Agaricomycetes</taxon>
        <taxon>Agaricomycetidae</taxon>
        <taxon>Agaricales</taxon>
        <taxon>Marasmiineae</taxon>
        <taxon>Mycenaceae</taxon>
        <taxon>Roridomyces</taxon>
    </lineage>
</organism>
<keyword evidence="4" id="KW-1185">Reference proteome</keyword>
<feature type="transmembrane region" description="Helical" evidence="2">
    <location>
        <begin position="67"/>
        <end position="85"/>
    </location>
</feature>
<feature type="region of interest" description="Disordered" evidence="1">
    <location>
        <begin position="478"/>
        <end position="523"/>
    </location>
</feature>
<protein>
    <recommendedName>
        <fullName evidence="5">Transmembrane protein</fullName>
    </recommendedName>
</protein>
<feature type="transmembrane region" description="Helical" evidence="2">
    <location>
        <begin position="14"/>
        <end position="35"/>
    </location>
</feature>
<proteinExistence type="predicted"/>
<evidence type="ECO:0000256" key="1">
    <source>
        <dbReference type="SAM" id="MobiDB-lite"/>
    </source>
</evidence>
<dbReference type="Proteomes" id="UP001221142">
    <property type="component" value="Unassembled WGS sequence"/>
</dbReference>
<name>A0AAD7C1E7_9AGAR</name>
<feature type="transmembrane region" description="Helical" evidence="2">
    <location>
        <begin position="41"/>
        <end position="60"/>
    </location>
</feature>
<evidence type="ECO:0008006" key="5">
    <source>
        <dbReference type="Google" id="ProtNLM"/>
    </source>
</evidence>
<reference evidence="3" key="1">
    <citation type="submission" date="2023-03" db="EMBL/GenBank/DDBJ databases">
        <title>Massive genome expansion in bonnet fungi (Mycena s.s.) driven by repeated elements and novel gene families across ecological guilds.</title>
        <authorList>
            <consortium name="Lawrence Berkeley National Laboratory"/>
            <person name="Harder C.B."/>
            <person name="Miyauchi S."/>
            <person name="Viragh M."/>
            <person name="Kuo A."/>
            <person name="Thoen E."/>
            <person name="Andreopoulos B."/>
            <person name="Lu D."/>
            <person name="Skrede I."/>
            <person name="Drula E."/>
            <person name="Henrissat B."/>
            <person name="Morin E."/>
            <person name="Kohler A."/>
            <person name="Barry K."/>
            <person name="LaButti K."/>
            <person name="Morin E."/>
            <person name="Salamov A."/>
            <person name="Lipzen A."/>
            <person name="Mereny Z."/>
            <person name="Hegedus B."/>
            <person name="Baldrian P."/>
            <person name="Stursova M."/>
            <person name="Weitz H."/>
            <person name="Taylor A."/>
            <person name="Grigoriev I.V."/>
            <person name="Nagy L.G."/>
            <person name="Martin F."/>
            <person name="Kauserud H."/>
        </authorList>
    </citation>
    <scope>NUCLEOTIDE SEQUENCE</scope>
    <source>
        <strain evidence="3">9284</strain>
    </source>
</reference>
<feature type="transmembrane region" description="Helical" evidence="2">
    <location>
        <begin position="161"/>
        <end position="187"/>
    </location>
</feature>
<dbReference type="EMBL" id="JARKIF010000006">
    <property type="protein sequence ID" value="KAJ7636590.1"/>
    <property type="molecule type" value="Genomic_DNA"/>
</dbReference>
<feature type="transmembrane region" description="Helical" evidence="2">
    <location>
        <begin position="97"/>
        <end position="116"/>
    </location>
</feature>
<evidence type="ECO:0000256" key="2">
    <source>
        <dbReference type="SAM" id="Phobius"/>
    </source>
</evidence>
<comment type="caution">
    <text evidence="3">The sequence shown here is derived from an EMBL/GenBank/DDBJ whole genome shotgun (WGS) entry which is preliminary data.</text>
</comment>
<keyword evidence="2" id="KW-1133">Transmembrane helix</keyword>
<keyword evidence="2" id="KW-0472">Membrane</keyword>
<evidence type="ECO:0000313" key="3">
    <source>
        <dbReference type="EMBL" id="KAJ7636590.1"/>
    </source>
</evidence>
<gene>
    <name evidence="3" type="ORF">FB45DRAFT_1138332</name>
</gene>
<keyword evidence="2" id="KW-0812">Transmembrane</keyword>
<accession>A0AAD7C1E7</accession>
<evidence type="ECO:0000313" key="4">
    <source>
        <dbReference type="Proteomes" id="UP001221142"/>
    </source>
</evidence>
<sequence length="529" mass="57737">MLAHLLFSSAFRVVTLRLLLLSTLALLAFSISLGIRLGASLLVPIGCTVWIILHHSVVLFPIKIRSWVDLGIVMLESVGMTYLAYDAQIFHELIPIPLIPALLLGLSAAFRIAGIYKSKESFWRQQFHMFEGCPEAYPRYRVLSIFLGRSVARPLVRGESFFIIVLRALFIGGFMLGLPAISVYFVVIVPNQTMVYTQTVASYDTGGFSQSVPRIYLLNSNGTSMAADIQVSAMLYDLPQTPSWGMRILKCNTTNDQAHYECPAMWFQISTVSISFPSLDGPLDIYIQAGDDFDLGKGSTSDRSTAYGLADPIPVLPGSNLFGYLSWTERQVITSTAFFTYVTRKSAFIPRIYGLQPNSTATDNPSSGQLTLKQRPGMQVLQDTISNTAFSGIATVGGFWTSANGAFALLFGANVIYFAFGRRPLSALGVVHIFQRNSLKRQWNEDFPALRTEGGVPGSEAAGIVAFIRERLVDVGEHPPDSVTGDADQEDSELLQGQNDGTPAGPGVEAQVGLQDKESNGPGYLLDVV</sequence>
<dbReference type="AlphaFoldDB" id="A0AAD7C1E7"/>